<keyword evidence="8" id="KW-0210">Decarboxylase</keyword>
<dbReference type="InterPro" id="IPR018236">
    <property type="entry name" value="SAICAR_synthetase_CS"/>
</dbReference>
<protein>
    <submittedName>
        <fullName evidence="13">PAICS</fullName>
        <ecNumber evidence="13">4.1.1.21</ecNumber>
        <ecNumber evidence="13">6.3.2.6</ecNumber>
    </submittedName>
</protein>
<dbReference type="AlphaFoldDB" id="A0A6J8DPW3"/>
<evidence type="ECO:0000256" key="11">
    <source>
        <dbReference type="ARBA" id="ARBA00023268"/>
    </source>
</evidence>
<dbReference type="FunFam" id="3.30.200.20:FF:000183">
    <property type="entry name" value="Probable multifunctional protein ADE2"/>
    <property type="match status" value="1"/>
</dbReference>
<evidence type="ECO:0000313" key="14">
    <source>
        <dbReference type="Proteomes" id="UP000507470"/>
    </source>
</evidence>
<keyword evidence="6" id="KW-0547">Nucleotide-binding</keyword>
<keyword evidence="9" id="KW-0067">ATP-binding</keyword>
<dbReference type="FunFam" id="3.30.470.20:FF:000020">
    <property type="entry name" value="Probable multifunctional protein ADE2"/>
    <property type="match status" value="1"/>
</dbReference>
<dbReference type="InterPro" id="IPR028923">
    <property type="entry name" value="SAICAR_synt/ADE2_N"/>
</dbReference>
<comment type="pathway">
    <text evidence="2">Purine metabolism; IMP biosynthesis via de novo pathway; 5-amino-1-(5-phospho-D-ribosyl)imidazole-4-carboxylate from 5-amino-1-(5-phospho-D-ribosyl)imidazole (carboxylase route): step 1/1.</text>
</comment>
<evidence type="ECO:0000256" key="3">
    <source>
        <dbReference type="ARBA" id="ARBA00010478"/>
    </source>
</evidence>
<dbReference type="PANTHER" id="PTHR43599:SF3">
    <property type="entry name" value="SI:DKEY-6E2.2"/>
    <property type="match status" value="1"/>
</dbReference>
<evidence type="ECO:0000256" key="9">
    <source>
        <dbReference type="ARBA" id="ARBA00022840"/>
    </source>
</evidence>
<dbReference type="GO" id="GO:0006189">
    <property type="term" value="P:'de novo' IMP biosynthetic process"/>
    <property type="evidence" value="ECO:0007669"/>
    <property type="project" value="UniProtKB-UniPathway"/>
</dbReference>
<organism evidence="13 14">
    <name type="scientific">Mytilus coruscus</name>
    <name type="common">Sea mussel</name>
    <dbReference type="NCBI Taxonomy" id="42192"/>
    <lineage>
        <taxon>Eukaryota</taxon>
        <taxon>Metazoa</taxon>
        <taxon>Spiralia</taxon>
        <taxon>Lophotrochozoa</taxon>
        <taxon>Mollusca</taxon>
        <taxon>Bivalvia</taxon>
        <taxon>Autobranchia</taxon>
        <taxon>Pteriomorphia</taxon>
        <taxon>Mytilida</taxon>
        <taxon>Mytiloidea</taxon>
        <taxon>Mytilidae</taxon>
        <taxon>Mytilinae</taxon>
        <taxon>Mytilus</taxon>
    </lineage>
</organism>
<dbReference type="GO" id="GO:0005829">
    <property type="term" value="C:cytosol"/>
    <property type="evidence" value="ECO:0007669"/>
    <property type="project" value="TreeGrafter"/>
</dbReference>
<dbReference type="GO" id="GO:0005524">
    <property type="term" value="F:ATP binding"/>
    <property type="evidence" value="ECO:0007669"/>
    <property type="project" value="UniProtKB-KW"/>
</dbReference>
<dbReference type="EC" id="6.3.2.6" evidence="13"/>
<dbReference type="InterPro" id="IPR000031">
    <property type="entry name" value="PurE_dom"/>
</dbReference>
<keyword evidence="11" id="KW-0511">Multifunctional enzyme</keyword>
<dbReference type="Pfam" id="PF01259">
    <property type="entry name" value="SAICAR_synt"/>
    <property type="match status" value="1"/>
</dbReference>
<comment type="pathway">
    <text evidence="1">Purine metabolism; IMP biosynthesis via de novo pathway; 5-amino-1-(5-phospho-D-ribosyl)imidazole-4-carboxamide from 5-amino-1-(5-phospho-D-ribosyl)imidazole-4-carboxylate: step 1/2.</text>
</comment>
<evidence type="ECO:0000256" key="2">
    <source>
        <dbReference type="ARBA" id="ARBA00004747"/>
    </source>
</evidence>
<gene>
    <name evidence="13" type="ORF">MCOR_42262</name>
</gene>
<evidence type="ECO:0000256" key="1">
    <source>
        <dbReference type="ARBA" id="ARBA00004672"/>
    </source>
</evidence>
<dbReference type="Proteomes" id="UP000507470">
    <property type="component" value="Unassembled WGS sequence"/>
</dbReference>
<dbReference type="EC" id="4.1.1.21" evidence="13"/>
<evidence type="ECO:0000256" key="4">
    <source>
        <dbReference type="ARBA" id="ARBA00011020"/>
    </source>
</evidence>
<dbReference type="Gene3D" id="3.30.470.20">
    <property type="entry name" value="ATP-grasp fold, B domain"/>
    <property type="match status" value="1"/>
</dbReference>
<evidence type="ECO:0000256" key="10">
    <source>
        <dbReference type="ARBA" id="ARBA00023239"/>
    </source>
</evidence>
<evidence type="ECO:0000256" key="7">
    <source>
        <dbReference type="ARBA" id="ARBA00022755"/>
    </source>
</evidence>
<reference evidence="13 14" key="1">
    <citation type="submission" date="2020-06" db="EMBL/GenBank/DDBJ databases">
        <authorList>
            <person name="Li R."/>
            <person name="Bekaert M."/>
        </authorList>
    </citation>
    <scope>NUCLEOTIDE SEQUENCE [LARGE SCALE GENOMIC DNA]</scope>
    <source>
        <strain evidence="14">wild</strain>
    </source>
</reference>
<accession>A0A6J8DPW3</accession>
<dbReference type="GO" id="GO:0004638">
    <property type="term" value="F:phosphoribosylaminoimidazole carboxylase activity"/>
    <property type="evidence" value="ECO:0007669"/>
    <property type="project" value="UniProtKB-EC"/>
</dbReference>
<feature type="domain" description="PurE" evidence="12">
    <location>
        <begin position="207"/>
        <end position="317"/>
    </location>
</feature>
<dbReference type="Pfam" id="PF00731">
    <property type="entry name" value="AIRC"/>
    <property type="match status" value="1"/>
</dbReference>
<dbReference type="PROSITE" id="PS01057">
    <property type="entry name" value="SAICAR_SYNTHETASE_1"/>
    <property type="match status" value="1"/>
</dbReference>
<dbReference type="GO" id="GO:0004639">
    <property type="term" value="F:phosphoribosylaminoimidazolesuccinocarboxamide synthase activity"/>
    <property type="evidence" value="ECO:0007669"/>
    <property type="project" value="UniProtKB-EC"/>
</dbReference>
<keyword evidence="10 13" id="KW-0456">Lyase</keyword>
<dbReference type="CDD" id="cd01416">
    <property type="entry name" value="SAICAR_synt_Ade5"/>
    <property type="match status" value="1"/>
</dbReference>
<proteinExistence type="inferred from homology"/>
<comment type="similarity">
    <text evidence="4">In the N-terminal section; belongs to the SAICAR synthetase family.</text>
</comment>
<dbReference type="PANTHER" id="PTHR43599">
    <property type="entry name" value="MULTIFUNCTIONAL PROTEIN ADE2"/>
    <property type="match status" value="1"/>
</dbReference>
<comment type="similarity">
    <text evidence="3">In the C-terminal section; belongs to the AIR carboxylase family. Class II subfamily.</text>
</comment>
<dbReference type="OrthoDB" id="9991235at2759"/>
<evidence type="ECO:0000256" key="5">
    <source>
        <dbReference type="ARBA" id="ARBA00022598"/>
    </source>
</evidence>
<dbReference type="SUPFAM" id="SSF52255">
    <property type="entry name" value="N5-CAIR mutase (phosphoribosylaminoimidazole carboxylase, PurE)"/>
    <property type="match status" value="1"/>
</dbReference>
<dbReference type="PROSITE" id="PS01058">
    <property type="entry name" value="SAICAR_SYNTHETASE_2"/>
    <property type="match status" value="1"/>
</dbReference>
<evidence type="ECO:0000256" key="6">
    <source>
        <dbReference type="ARBA" id="ARBA00022741"/>
    </source>
</evidence>
<sequence>MEEKVPSEYKLGSLVIEGKTKRVYNLDSHSGHVLLESKDKITAGDGDRAHDMKGKAAISTSTTSAIFSLLKDVGIKSHFIKQVSQTAILARKCEMIPIEWVTRRVATGSFLKRNAGVKEGYRFCPPKQETFFKDDANHDPQWSFEQCEEAQLKMGGILIGPDELDIMRKTTVTVFEVLEKCWASLDCSLIDMKIEFGIDSQTENLEQEQLLLMGSATDMAHCEKIKAACTKYGVPCELRVSSAHKGTDATMSILAEYEGEGIPTVFIAVAGRSNGLGPVLSGNAVWPVINCPPLSADWGSQDIWSSLRLPSGMLSRLL</sequence>
<evidence type="ECO:0000313" key="13">
    <source>
        <dbReference type="EMBL" id="CAC5408920.1"/>
    </source>
</evidence>
<dbReference type="Gene3D" id="3.30.200.20">
    <property type="entry name" value="Phosphorylase Kinase, domain 1"/>
    <property type="match status" value="1"/>
</dbReference>
<keyword evidence="14" id="KW-1185">Reference proteome</keyword>
<dbReference type="Gene3D" id="3.40.50.1970">
    <property type="match status" value="1"/>
</dbReference>
<dbReference type="SMART" id="SM01001">
    <property type="entry name" value="AIRC"/>
    <property type="match status" value="1"/>
</dbReference>
<dbReference type="InterPro" id="IPR050089">
    <property type="entry name" value="SAICAR_synthetase"/>
</dbReference>
<keyword evidence="5 13" id="KW-0436">Ligase</keyword>
<name>A0A6J8DPW3_MYTCO</name>
<keyword evidence="7" id="KW-0658">Purine biosynthesis</keyword>
<dbReference type="UniPathway" id="UPA00074">
    <property type="reaction ID" value="UER00130"/>
</dbReference>
<evidence type="ECO:0000256" key="8">
    <source>
        <dbReference type="ARBA" id="ARBA00022793"/>
    </source>
</evidence>
<evidence type="ECO:0000259" key="12">
    <source>
        <dbReference type="SMART" id="SM01001"/>
    </source>
</evidence>
<dbReference type="SUPFAM" id="SSF56104">
    <property type="entry name" value="SAICAR synthase-like"/>
    <property type="match status" value="1"/>
</dbReference>
<dbReference type="EMBL" id="CACVKT020007612">
    <property type="protein sequence ID" value="CAC5408920.1"/>
    <property type="molecule type" value="Genomic_DNA"/>
</dbReference>